<dbReference type="SMART" id="SM00020">
    <property type="entry name" value="Tryp_SPc"/>
    <property type="match status" value="2"/>
</dbReference>
<dbReference type="Pfam" id="PF00089">
    <property type="entry name" value="Trypsin"/>
    <property type="match status" value="2"/>
</dbReference>
<keyword evidence="3" id="KW-0720">Serine protease</keyword>
<dbReference type="InterPro" id="IPR033116">
    <property type="entry name" value="TRYPSIN_SER"/>
</dbReference>
<accession>A0AAW1KJY8</accession>
<dbReference type="SUPFAM" id="SSF50494">
    <property type="entry name" value="Trypsin-like serine proteases"/>
    <property type="match status" value="2"/>
</dbReference>
<dbReference type="InterPro" id="IPR001314">
    <property type="entry name" value="Peptidase_S1A"/>
</dbReference>
<dbReference type="InterPro" id="IPR001254">
    <property type="entry name" value="Trypsin_dom"/>
</dbReference>
<dbReference type="PANTHER" id="PTHR24264">
    <property type="entry name" value="TRYPSIN-RELATED"/>
    <property type="match status" value="1"/>
</dbReference>
<dbReference type="InterPro" id="IPR009003">
    <property type="entry name" value="Peptidase_S1_PA"/>
</dbReference>
<feature type="domain" description="Peptidase S1" evidence="5">
    <location>
        <begin position="107"/>
        <end position="513"/>
    </location>
</feature>
<dbReference type="AlphaFoldDB" id="A0AAW1KJY8"/>
<dbReference type="GO" id="GO:0006508">
    <property type="term" value="P:proteolysis"/>
    <property type="evidence" value="ECO:0007669"/>
    <property type="project" value="UniProtKB-KW"/>
</dbReference>
<dbReference type="CDD" id="cd00190">
    <property type="entry name" value="Tryp_SPc"/>
    <property type="match status" value="2"/>
</dbReference>
<comment type="caution">
    <text evidence="6">The sequence shown here is derived from an EMBL/GenBank/DDBJ whole genome shotgun (WGS) entry which is preliminary data.</text>
</comment>
<evidence type="ECO:0000313" key="6">
    <source>
        <dbReference type="EMBL" id="KAK9718695.1"/>
    </source>
</evidence>
<dbReference type="PRINTS" id="PR00722">
    <property type="entry name" value="CHYMOTRYPSIN"/>
</dbReference>
<dbReference type="GO" id="GO:0005615">
    <property type="term" value="C:extracellular space"/>
    <property type="evidence" value="ECO:0007669"/>
    <property type="project" value="TreeGrafter"/>
</dbReference>
<dbReference type="GO" id="GO:0004252">
    <property type="term" value="F:serine-type endopeptidase activity"/>
    <property type="evidence" value="ECO:0007669"/>
    <property type="project" value="InterPro"/>
</dbReference>
<proteinExistence type="predicted"/>
<evidence type="ECO:0000256" key="4">
    <source>
        <dbReference type="ARBA" id="ARBA00023157"/>
    </source>
</evidence>
<dbReference type="PANTHER" id="PTHR24264:SF54">
    <property type="entry name" value="PEPTIDASE S1 DOMAIN-CONTAINING PROTEIN"/>
    <property type="match status" value="1"/>
</dbReference>
<dbReference type="Proteomes" id="UP001458880">
    <property type="component" value="Unassembled WGS sequence"/>
</dbReference>
<evidence type="ECO:0000313" key="7">
    <source>
        <dbReference type="Proteomes" id="UP001458880"/>
    </source>
</evidence>
<dbReference type="PROSITE" id="PS00135">
    <property type="entry name" value="TRYPSIN_SER"/>
    <property type="match status" value="2"/>
</dbReference>
<evidence type="ECO:0000259" key="5">
    <source>
        <dbReference type="PROSITE" id="PS50240"/>
    </source>
</evidence>
<dbReference type="EMBL" id="JASPKY010000226">
    <property type="protein sequence ID" value="KAK9718695.1"/>
    <property type="molecule type" value="Genomic_DNA"/>
</dbReference>
<evidence type="ECO:0000256" key="2">
    <source>
        <dbReference type="ARBA" id="ARBA00022801"/>
    </source>
</evidence>
<organism evidence="6 7">
    <name type="scientific">Popillia japonica</name>
    <name type="common">Japanese beetle</name>
    <dbReference type="NCBI Taxonomy" id="7064"/>
    <lineage>
        <taxon>Eukaryota</taxon>
        <taxon>Metazoa</taxon>
        <taxon>Ecdysozoa</taxon>
        <taxon>Arthropoda</taxon>
        <taxon>Hexapoda</taxon>
        <taxon>Insecta</taxon>
        <taxon>Pterygota</taxon>
        <taxon>Neoptera</taxon>
        <taxon>Endopterygota</taxon>
        <taxon>Coleoptera</taxon>
        <taxon>Polyphaga</taxon>
        <taxon>Scarabaeiformia</taxon>
        <taxon>Scarabaeidae</taxon>
        <taxon>Rutelinae</taxon>
        <taxon>Popillia</taxon>
    </lineage>
</organism>
<sequence>MWRRSPPEDAPKCLTSVATQYHPAGFNIYDRSPGERCGRSNKSICTTVFNCPTATKKLKAGLPHGLEKCGYQGVNEVVCCPDLQSKTAAACRRYFKEYKSVRFAPFITEGDNATLGDFPYAAALGFPKTIGEILLPNETSWECGAAHCVVQQFGNRLPKIVRLGKVDLEGDEDQVPAQEIPVSKVEVHPNFNYINRQNDLALLELSWPANFTDYVKPVCLSTEDNIPPNLVIIGWGATETDNYTISRFLKKGHTKLYDFNKCVEKYSTPVKSDFNTRQFCALSDPVGDRTMREDACLGDSGGPIQFENTKDNGATPAVVVGVVSFGRGCGGDEDQVPAQEIPVSKVEVHPNFNYINRQNDLALLELSWPANFTDYVKPVCLSTEDNIPPNLVIIGWGATETDNYTISRFLKKGHTKLYDFNKCVEKYSTPVKSDFNTRQFCALSDPVGDRTMREDACLGDSGGPIQFENTKDNGATPAVVVGVVSFGRGCGGDTPSIYTKVSEFIDWIEDIVWP</sequence>
<keyword evidence="7" id="KW-1185">Reference proteome</keyword>
<name>A0AAW1KJY8_POPJA</name>
<keyword evidence="4" id="KW-1015">Disulfide bond</keyword>
<protein>
    <submittedName>
        <fullName evidence="6">Trypsin</fullName>
    </submittedName>
</protein>
<keyword evidence="1" id="KW-0645">Protease</keyword>
<dbReference type="PROSITE" id="PS50240">
    <property type="entry name" value="TRYPSIN_DOM"/>
    <property type="match status" value="1"/>
</dbReference>
<dbReference type="InterPro" id="IPR043504">
    <property type="entry name" value="Peptidase_S1_PA_chymotrypsin"/>
</dbReference>
<gene>
    <name evidence="6" type="ORF">QE152_g23087</name>
</gene>
<evidence type="ECO:0000256" key="1">
    <source>
        <dbReference type="ARBA" id="ARBA00022670"/>
    </source>
</evidence>
<evidence type="ECO:0000256" key="3">
    <source>
        <dbReference type="ARBA" id="ARBA00022825"/>
    </source>
</evidence>
<dbReference type="Gene3D" id="2.40.10.10">
    <property type="entry name" value="Trypsin-like serine proteases"/>
    <property type="match status" value="2"/>
</dbReference>
<dbReference type="InterPro" id="IPR050127">
    <property type="entry name" value="Serine_Proteases_S1"/>
</dbReference>
<keyword evidence="2" id="KW-0378">Hydrolase</keyword>
<reference evidence="6 7" key="1">
    <citation type="journal article" date="2024" name="BMC Genomics">
        <title>De novo assembly and annotation of Popillia japonica's genome with initial clues to its potential as an invasive pest.</title>
        <authorList>
            <person name="Cucini C."/>
            <person name="Boschi S."/>
            <person name="Funari R."/>
            <person name="Cardaioli E."/>
            <person name="Iannotti N."/>
            <person name="Marturano G."/>
            <person name="Paoli F."/>
            <person name="Bruttini M."/>
            <person name="Carapelli A."/>
            <person name="Frati F."/>
            <person name="Nardi F."/>
        </authorList>
    </citation>
    <scope>NUCLEOTIDE SEQUENCE [LARGE SCALE GENOMIC DNA]</scope>
    <source>
        <strain evidence="6">DMR45628</strain>
    </source>
</reference>